<dbReference type="GO" id="GO:0046872">
    <property type="term" value="F:metal ion binding"/>
    <property type="evidence" value="ECO:0007669"/>
    <property type="project" value="UniProtKB-KW"/>
</dbReference>
<proteinExistence type="predicted"/>
<name>A0A3P7JEZ4_STRVU</name>
<dbReference type="InterPro" id="IPR011650">
    <property type="entry name" value="Peptidase_M20_dimer"/>
</dbReference>
<dbReference type="Pfam" id="PF07687">
    <property type="entry name" value="M20_dimer"/>
    <property type="match status" value="1"/>
</dbReference>
<evidence type="ECO:0000256" key="1">
    <source>
        <dbReference type="ARBA" id="ARBA00022670"/>
    </source>
</evidence>
<evidence type="ECO:0000256" key="3">
    <source>
        <dbReference type="ARBA" id="ARBA00022801"/>
    </source>
</evidence>
<dbReference type="EMBL" id="UYYB01104606">
    <property type="protein sequence ID" value="VDM79293.1"/>
    <property type="molecule type" value="Genomic_DNA"/>
</dbReference>
<evidence type="ECO:0000313" key="5">
    <source>
        <dbReference type="EMBL" id="VDM79293.1"/>
    </source>
</evidence>
<dbReference type="OrthoDB" id="7832001at2759"/>
<keyword evidence="1" id="KW-0645">Protease</keyword>
<dbReference type="Proteomes" id="UP000270094">
    <property type="component" value="Unassembled WGS sequence"/>
</dbReference>
<organism evidence="5 6">
    <name type="scientific">Strongylus vulgaris</name>
    <name type="common">Blood worm</name>
    <dbReference type="NCBI Taxonomy" id="40348"/>
    <lineage>
        <taxon>Eukaryota</taxon>
        <taxon>Metazoa</taxon>
        <taxon>Ecdysozoa</taxon>
        <taxon>Nematoda</taxon>
        <taxon>Chromadorea</taxon>
        <taxon>Rhabditida</taxon>
        <taxon>Rhabditina</taxon>
        <taxon>Rhabditomorpha</taxon>
        <taxon>Strongyloidea</taxon>
        <taxon>Strongylidae</taxon>
        <taxon>Strongylus</taxon>
    </lineage>
</organism>
<protein>
    <recommendedName>
        <fullName evidence="4">Peptidase M20 dimerisation domain-containing protein</fullName>
    </recommendedName>
</protein>
<reference evidence="5 6" key="1">
    <citation type="submission" date="2018-11" db="EMBL/GenBank/DDBJ databases">
        <authorList>
            <consortium name="Pathogen Informatics"/>
        </authorList>
    </citation>
    <scope>NUCLEOTIDE SEQUENCE [LARGE SCALE GENOMIC DNA]</scope>
</reference>
<evidence type="ECO:0000313" key="6">
    <source>
        <dbReference type="Proteomes" id="UP000270094"/>
    </source>
</evidence>
<keyword evidence="2" id="KW-0479">Metal-binding</keyword>
<accession>A0A3P7JEZ4</accession>
<dbReference type="PANTHER" id="PTHR43270:SF4">
    <property type="entry name" value="CARNOSINE DIPEPTIDASE 2, ISOFORM A"/>
    <property type="match status" value="1"/>
</dbReference>
<dbReference type="AlphaFoldDB" id="A0A3P7JEZ4"/>
<sequence length="193" mass="21285">MRFTKRLSLMSKSSAKVLAPSSCPQRTKKHCSLGDGESHGNRQLFLSYLILAQFSSLSLHGIEGAFSGAGEKTVIPSKVIGKFSIRLVPNMKPEKVNKMVIDFLNDLWKKRGSPNTFNPRVGHDALPWVADTNDSNFKAGARAMKQVHGVDPDYIREGAADDMAHSQNEKINKVNYLQGVKTLLAYLLELGKA</sequence>
<keyword evidence="3" id="KW-0378">Hydrolase</keyword>
<dbReference type="PANTHER" id="PTHR43270">
    <property type="entry name" value="BETA-ALA-HIS DIPEPTIDASE"/>
    <property type="match status" value="1"/>
</dbReference>
<gene>
    <name evidence="5" type="ORF">SVUK_LOCUS14291</name>
</gene>
<evidence type="ECO:0000256" key="2">
    <source>
        <dbReference type="ARBA" id="ARBA00022723"/>
    </source>
</evidence>
<dbReference type="Gene3D" id="3.40.630.10">
    <property type="entry name" value="Zn peptidases"/>
    <property type="match status" value="1"/>
</dbReference>
<dbReference type="InterPro" id="IPR051458">
    <property type="entry name" value="Cyt/Met_Dipeptidase"/>
</dbReference>
<dbReference type="GO" id="GO:0006508">
    <property type="term" value="P:proteolysis"/>
    <property type="evidence" value="ECO:0007669"/>
    <property type="project" value="UniProtKB-KW"/>
</dbReference>
<dbReference type="GO" id="GO:0008233">
    <property type="term" value="F:peptidase activity"/>
    <property type="evidence" value="ECO:0007669"/>
    <property type="project" value="UniProtKB-KW"/>
</dbReference>
<dbReference type="SUPFAM" id="SSF53187">
    <property type="entry name" value="Zn-dependent exopeptidases"/>
    <property type="match status" value="1"/>
</dbReference>
<evidence type="ECO:0000259" key="4">
    <source>
        <dbReference type="Pfam" id="PF07687"/>
    </source>
</evidence>
<keyword evidence="6" id="KW-1185">Reference proteome</keyword>
<dbReference type="Gene3D" id="3.30.70.360">
    <property type="match status" value="1"/>
</dbReference>
<feature type="domain" description="Peptidase M20 dimerisation" evidence="4">
    <location>
        <begin position="55"/>
        <end position="109"/>
    </location>
</feature>